<dbReference type="Proteomes" id="UP000585474">
    <property type="component" value="Unassembled WGS sequence"/>
</dbReference>
<dbReference type="AlphaFoldDB" id="A0A7J0H9T8"/>
<dbReference type="Pfam" id="PF05703">
    <property type="entry name" value="Auxin_canalis"/>
    <property type="match status" value="1"/>
</dbReference>
<dbReference type="InterPro" id="IPR008546">
    <property type="entry name" value="VAN3-bd-like_auxin_canal"/>
</dbReference>
<evidence type="ECO:0000313" key="2">
    <source>
        <dbReference type="EMBL" id="GFZ19721.1"/>
    </source>
</evidence>
<keyword evidence="3" id="KW-1185">Reference proteome</keyword>
<dbReference type="EMBL" id="BJWL01000028">
    <property type="protein sequence ID" value="GFZ19721.1"/>
    <property type="molecule type" value="Genomic_DNA"/>
</dbReference>
<proteinExistence type="predicted"/>
<sequence length="237" mass="26182">MFKRARARALRGAAALKARALKEVWNITAVIPVERGTIMKTSSSVSSDPSTNGDFSEGLGLEENFLDSCLQELLTRVPSASNAPAKVIFIGRSYPSIYMEQARNHAKKKSDIANSPFFSCNTRSHNQIKRDVQSWPGRHLFEGGEATSVLWVEDSNSGNRRVLSAQEQKGVRCLDARCFSTTLPSQQSGRTNIKDHTAIAATTTMAMTMVLEPPWTLPILPPSTTLPLLRRERPLQI</sequence>
<gene>
    <name evidence="2" type="ORF">Acr_28g0004260</name>
</gene>
<evidence type="ECO:0000313" key="3">
    <source>
        <dbReference type="Proteomes" id="UP000585474"/>
    </source>
</evidence>
<protein>
    <submittedName>
        <fullName evidence="2">Auxin canalization protein</fullName>
    </submittedName>
</protein>
<feature type="domain" description="VAN3-binding protein-like auxin canalisation" evidence="1">
    <location>
        <begin position="6"/>
        <end position="35"/>
    </location>
</feature>
<comment type="caution">
    <text evidence="2">The sequence shown here is derived from an EMBL/GenBank/DDBJ whole genome shotgun (WGS) entry which is preliminary data.</text>
</comment>
<name>A0A7J0H9T8_9ERIC</name>
<accession>A0A7J0H9T8</accession>
<organism evidence="2 3">
    <name type="scientific">Actinidia rufa</name>
    <dbReference type="NCBI Taxonomy" id="165716"/>
    <lineage>
        <taxon>Eukaryota</taxon>
        <taxon>Viridiplantae</taxon>
        <taxon>Streptophyta</taxon>
        <taxon>Embryophyta</taxon>
        <taxon>Tracheophyta</taxon>
        <taxon>Spermatophyta</taxon>
        <taxon>Magnoliopsida</taxon>
        <taxon>eudicotyledons</taxon>
        <taxon>Gunneridae</taxon>
        <taxon>Pentapetalae</taxon>
        <taxon>asterids</taxon>
        <taxon>Ericales</taxon>
        <taxon>Actinidiaceae</taxon>
        <taxon>Actinidia</taxon>
    </lineage>
</organism>
<evidence type="ECO:0000259" key="1">
    <source>
        <dbReference type="Pfam" id="PF05703"/>
    </source>
</evidence>
<reference evidence="2 3" key="1">
    <citation type="submission" date="2019-07" db="EMBL/GenBank/DDBJ databases">
        <title>De Novo Assembly of kiwifruit Actinidia rufa.</title>
        <authorList>
            <person name="Sugita-Konishi S."/>
            <person name="Sato K."/>
            <person name="Mori E."/>
            <person name="Abe Y."/>
            <person name="Kisaki G."/>
            <person name="Hamano K."/>
            <person name="Suezawa K."/>
            <person name="Otani M."/>
            <person name="Fukuda T."/>
            <person name="Manabe T."/>
            <person name="Gomi K."/>
            <person name="Tabuchi M."/>
            <person name="Akimitsu K."/>
            <person name="Kataoka I."/>
        </authorList>
    </citation>
    <scope>NUCLEOTIDE SEQUENCE [LARGE SCALE GENOMIC DNA]</scope>
    <source>
        <strain evidence="3">cv. Fuchu</strain>
    </source>
</reference>